<evidence type="ECO:0000313" key="3">
    <source>
        <dbReference type="Proteomes" id="UP000605013"/>
    </source>
</evidence>
<feature type="compositionally biased region" description="Basic and acidic residues" evidence="1">
    <location>
        <begin position="84"/>
        <end position="94"/>
    </location>
</feature>
<dbReference type="EMBL" id="JAEMEF010000006">
    <property type="protein sequence ID" value="MBL7559833.1"/>
    <property type="molecule type" value="Genomic_DNA"/>
</dbReference>
<comment type="caution">
    <text evidence="2">The sequence shown here is derived from an EMBL/GenBank/DDBJ whole genome shotgun (WGS) entry which is preliminary data.</text>
</comment>
<protein>
    <submittedName>
        <fullName evidence="2">Uncharacterized protein</fullName>
    </submittedName>
</protein>
<evidence type="ECO:0000313" key="2">
    <source>
        <dbReference type="EMBL" id="MBL7559833.1"/>
    </source>
</evidence>
<gene>
    <name evidence="2" type="ORF">JAO71_08460</name>
</gene>
<feature type="region of interest" description="Disordered" evidence="1">
    <location>
        <begin position="84"/>
        <end position="124"/>
    </location>
</feature>
<dbReference type="Proteomes" id="UP000605013">
    <property type="component" value="Unassembled WGS sequence"/>
</dbReference>
<sequence>MSLKEKSREELVDILENRKKRFEANKTGLKNYKEEVIQTITEEADPVIEAIEVAEVPVAEILEIENQDIVFEKVKPDEVESKIETETDKIDSDSKASGFDPTASGANKTYNARMKSGYFGRRRR</sequence>
<name>A0ABS1WL46_9FLAO</name>
<accession>A0ABS1WL46</accession>
<evidence type="ECO:0000256" key="1">
    <source>
        <dbReference type="SAM" id="MobiDB-lite"/>
    </source>
</evidence>
<organism evidence="2 3">
    <name type="scientific">Olleya sediminilitoris</name>
    <dbReference type="NCBI Taxonomy" id="2795739"/>
    <lineage>
        <taxon>Bacteria</taxon>
        <taxon>Pseudomonadati</taxon>
        <taxon>Bacteroidota</taxon>
        <taxon>Flavobacteriia</taxon>
        <taxon>Flavobacteriales</taxon>
        <taxon>Flavobacteriaceae</taxon>
    </lineage>
</organism>
<keyword evidence="3" id="KW-1185">Reference proteome</keyword>
<reference evidence="2 3" key="1">
    <citation type="submission" date="2020-12" db="EMBL/GenBank/DDBJ databases">
        <title>Olleya sediminilitoris sp. nov., isolated from a tidal flat.</title>
        <authorList>
            <person name="Park S."/>
            <person name="Yoon J.-H."/>
        </authorList>
    </citation>
    <scope>NUCLEOTIDE SEQUENCE [LARGE SCALE GENOMIC DNA]</scope>
    <source>
        <strain evidence="2 3">YSTF-M6</strain>
    </source>
</reference>
<proteinExistence type="predicted"/>
<dbReference type="RefSeq" id="WP_203000219.1">
    <property type="nucleotide sequence ID" value="NZ_JAEMEF010000006.1"/>
</dbReference>